<keyword evidence="4" id="KW-1185">Reference proteome</keyword>
<dbReference type="EMBL" id="JAUEPP010000005">
    <property type="protein sequence ID" value="KAK3342258.1"/>
    <property type="molecule type" value="Genomic_DNA"/>
</dbReference>
<feature type="compositionally biased region" description="Acidic residues" evidence="2">
    <location>
        <begin position="198"/>
        <end position="229"/>
    </location>
</feature>
<dbReference type="RefSeq" id="XP_062680051.1">
    <property type="nucleotide sequence ID" value="XM_062825614.1"/>
</dbReference>
<sequence length="291" mass="31920">MLPPPHPDHSEPRDPSPVPDGPDLMTKGEEQADEGCHAPLDEQALVDTQLLTECHENYIRSCREMAVHAAQIASLQKEVKELKTANKKQEDMITALYQHFLPGVSTQTDAHEVEGSVQPEVGSGQRIAKAAREVLKGEFSTTLYDCSPVHQATISSANSSRIASDQVDNHNSVAAPVADPVAAPGTDSAASVAAAADDKEDSPEEGEIREEEDDSLEEGEIREDEDDDSPEKGERIWMVLNLLCVNGQRLQFLFGSPHRHLRPNLSKEALAELAKQEKKRKAREKRAAKKK</sequence>
<name>A0AAE0JCF5_9PEZI</name>
<evidence type="ECO:0000313" key="4">
    <source>
        <dbReference type="Proteomes" id="UP001278500"/>
    </source>
</evidence>
<dbReference type="Proteomes" id="UP001278500">
    <property type="component" value="Unassembled WGS sequence"/>
</dbReference>
<feature type="compositionally biased region" description="Basic and acidic residues" evidence="2">
    <location>
        <begin position="1"/>
        <end position="14"/>
    </location>
</feature>
<comment type="caution">
    <text evidence="3">The sequence shown here is derived from an EMBL/GenBank/DDBJ whole genome shotgun (WGS) entry which is preliminary data.</text>
</comment>
<feature type="compositionally biased region" description="Low complexity" evidence="2">
    <location>
        <begin position="177"/>
        <end position="195"/>
    </location>
</feature>
<dbReference type="GeneID" id="87862768"/>
<proteinExistence type="predicted"/>
<keyword evidence="1" id="KW-0175">Coiled coil</keyword>
<evidence type="ECO:0000256" key="2">
    <source>
        <dbReference type="SAM" id="MobiDB-lite"/>
    </source>
</evidence>
<reference evidence="3" key="2">
    <citation type="submission" date="2023-06" db="EMBL/GenBank/DDBJ databases">
        <authorList>
            <consortium name="Lawrence Berkeley National Laboratory"/>
            <person name="Haridas S."/>
            <person name="Hensen N."/>
            <person name="Bonometti L."/>
            <person name="Westerberg I."/>
            <person name="Brannstrom I.O."/>
            <person name="Guillou S."/>
            <person name="Cros-Aarteil S."/>
            <person name="Calhoun S."/>
            <person name="Kuo A."/>
            <person name="Mondo S."/>
            <person name="Pangilinan J."/>
            <person name="Riley R."/>
            <person name="Labutti K."/>
            <person name="Andreopoulos B."/>
            <person name="Lipzen A."/>
            <person name="Chen C."/>
            <person name="Yanf M."/>
            <person name="Daum C."/>
            <person name="Ng V."/>
            <person name="Clum A."/>
            <person name="Steindorff A."/>
            <person name="Ohm R."/>
            <person name="Martin F."/>
            <person name="Silar P."/>
            <person name="Natvig D."/>
            <person name="Lalanne C."/>
            <person name="Gautier V."/>
            <person name="Ament-Velasquez S.L."/>
            <person name="Kruys A."/>
            <person name="Hutchinson M.I."/>
            <person name="Powell A.J."/>
            <person name="Barry K."/>
            <person name="Miller A.N."/>
            <person name="Grigoriev I.V."/>
            <person name="Debuchy R."/>
            <person name="Gladieux P."/>
            <person name="Thoren M.H."/>
            <person name="Johannesson H."/>
        </authorList>
    </citation>
    <scope>NUCLEOTIDE SEQUENCE</scope>
    <source>
        <strain evidence="3">CBS 560.94</strain>
    </source>
</reference>
<protein>
    <submittedName>
        <fullName evidence="3">Uncharacterized protein</fullName>
    </submittedName>
</protein>
<organism evidence="3 4">
    <name type="scientific">Neurospora tetraspora</name>
    <dbReference type="NCBI Taxonomy" id="94610"/>
    <lineage>
        <taxon>Eukaryota</taxon>
        <taxon>Fungi</taxon>
        <taxon>Dikarya</taxon>
        <taxon>Ascomycota</taxon>
        <taxon>Pezizomycotina</taxon>
        <taxon>Sordariomycetes</taxon>
        <taxon>Sordariomycetidae</taxon>
        <taxon>Sordariales</taxon>
        <taxon>Sordariaceae</taxon>
        <taxon>Neurospora</taxon>
    </lineage>
</organism>
<feature type="region of interest" description="Disordered" evidence="2">
    <location>
        <begin position="1"/>
        <end position="34"/>
    </location>
</feature>
<dbReference type="AlphaFoldDB" id="A0AAE0JCF5"/>
<gene>
    <name evidence="3" type="ORF">B0H65DRAFT_443120</name>
</gene>
<feature type="coiled-coil region" evidence="1">
    <location>
        <begin position="65"/>
        <end position="92"/>
    </location>
</feature>
<evidence type="ECO:0000313" key="3">
    <source>
        <dbReference type="EMBL" id="KAK3342258.1"/>
    </source>
</evidence>
<accession>A0AAE0JCF5</accession>
<feature type="region of interest" description="Disordered" evidence="2">
    <location>
        <begin position="177"/>
        <end position="231"/>
    </location>
</feature>
<evidence type="ECO:0000256" key="1">
    <source>
        <dbReference type="SAM" id="Coils"/>
    </source>
</evidence>
<reference evidence="3" key="1">
    <citation type="journal article" date="2023" name="Mol. Phylogenet. Evol.">
        <title>Genome-scale phylogeny and comparative genomics of the fungal order Sordariales.</title>
        <authorList>
            <person name="Hensen N."/>
            <person name="Bonometti L."/>
            <person name="Westerberg I."/>
            <person name="Brannstrom I.O."/>
            <person name="Guillou S."/>
            <person name="Cros-Aarteil S."/>
            <person name="Calhoun S."/>
            <person name="Haridas S."/>
            <person name="Kuo A."/>
            <person name="Mondo S."/>
            <person name="Pangilinan J."/>
            <person name="Riley R."/>
            <person name="LaButti K."/>
            <person name="Andreopoulos B."/>
            <person name="Lipzen A."/>
            <person name="Chen C."/>
            <person name="Yan M."/>
            <person name="Daum C."/>
            <person name="Ng V."/>
            <person name="Clum A."/>
            <person name="Steindorff A."/>
            <person name="Ohm R.A."/>
            <person name="Martin F."/>
            <person name="Silar P."/>
            <person name="Natvig D.O."/>
            <person name="Lalanne C."/>
            <person name="Gautier V."/>
            <person name="Ament-Velasquez S.L."/>
            <person name="Kruys A."/>
            <person name="Hutchinson M.I."/>
            <person name="Powell A.J."/>
            <person name="Barry K."/>
            <person name="Miller A.N."/>
            <person name="Grigoriev I.V."/>
            <person name="Debuchy R."/>
            <person name="Gladieux P."/>
            <person name="Hiltunen Thoren M."/>
            <person name="Johannesson H."/>
        </authorList>
    </citation>
    <scope>NUCLEOTIDE SEQUENCE</scope>
    <source>
        <strain evidence="3">CBS 560.94</strain>
    </source>
</reference>